<name>C0CL59_BLAHS</name>
<evidence type="ECO:0000256" key="3">
    <source>
        <dbReference type="ARBA" id="ARBA00022989"/>
    </source>
</evidence>
<feature type="region of interest" description="Disordered" evidence="5">
    <location>
        <begin position="1"/>
        <end position="136"/>
    </location>
</feature>
<keyword evidence="9" id="KW-1185">Reference proteome</keyword>
<feature type="compositionally biased region" description="Basic and acidic residues" evidence="5">
    <location>
        <begin position="1"/>
        <end position="25"/>
    </location>
</feature>
<comment type="caution">
    <text evidence="8">The sequence shown here is derived from an EMBL/GenBank/DDBJ whole genome shotgun (WGS) entry which is preliminary data.</text>
</comment>
<evidence type="ECO:0000256" key="6">
    <source>
        <dbReference type="SAM" id="Phobius"/>
    </source>
</evidence>
<gene>
    <name evidence="8" type="ORF">RUMHYD_01580</name>
</gene>
<feature type="transmembrane region" description="Helical" evidence="6">
    <location>
        <begin position="311"/>
        <end position="333"/>
    </location>
</feature>
<feature type="transmembrane region" description="Helical" evidence="6">
    <location>
        <begin position="246"/>
        <end position="268"/>
    </location>
</feature>
<feature type="compositionally biased region" description="Polar residues" evidence="5">
    <location>
        <begin position="73"/>
        <end position="90"/>
    </location>
</feature>
<dbReference type="AlphaFoldDB" id="C0CL59"/>
<keyword evidence="4 6" id="KW-0472">Membrane</keyword>
<dbReference type="InterPro" id="IPR006977">
    <property type="entry name" value="Yip1_dom"/>
</dbReference>
<evidence type="ECO:0000313" key="9">
    <source>
        <dbReference type="Proteomes" id="UP000003100"/>
    </source>
</evidence>
<dbReference type="GO" id="GO:0016020">
    <property type="term" value="C:membrane"/>
    <property type="evidence" value="ECO:0007669"/>
    <property type="project" value="UniProtKB-SubCell"/>
</dbReference>
<keyword evidence="3 6" id="KW-1133">Transmembrane helix</keyword>
<evidence type="ECO:0000259" key="7">
    <source>
        <dbReference type="Pfam" id="PF04893"/>
    </source>
</evidence>
<feature type="transmembrane region" description="Helical" evidence="6">
    <location>
        <begin position="289"/>
        <end position="305"/>
    </location>
</feature>
<evidence type="ECO:0000256" key="2">
    <source>
        <dbReference type="ARBA" id="ARBA00022692"/>
    </source>
</evidence>
<dbReference type="EMBL" id="ACBZ01000076">
    <property type="protein sequence ID" value="EEG49547.1"/>
    <property type="molecule type" value="Genomic_DNA"/>
</dbReference>
<feature type="transmembrane region" description="Helical" evidence="6">
    <location>
        <begin position="353"/>
        <end position="377"/>
    </location>
</feature>
<dbReference type="Pfam" id="PF04893">
    <property type="entry name" value="Yip1"/>
    <property type="match status" value="1"/>
</dbReference>
<protein>
    <recommendedName>
        <fullName evidence="7">Yip1 domain-containing protein</fullName>
    </recommendedName>
</protein>
<dbReference type="Proteomes" id="UP000003100">
    <property type="component" value="Unassembled WGS sequence"/>
</dbReference>
<reference evidence="8 9" key="2">
    <citation type="submission" date="2009-02" db="EMBL/GenBank/DDBJ databases">
        <title>Draft genome sequence of Blautia hydrogenotrophica DSM 10507 (Ruminococcus hydrogenotrophicus DSM 10507).</title>
        <authorList>
            <person name="Sudarsanam P."/>
            <person name="Ley R."/>
            <person name="Guruge J."/>
            <person name="Turnbaugh P.J."/>
            <person name="Mahowald M."/>
            <person name="Liep D."/>
            <person name="Gordon J."/>
        </authorList>
    </citation>
    <scope>NUCLEOTIDE SEQUENCE [LARGE SCALE GENOMIC DNA]</scope>
    <source>
        <strain evidence="9">DSM 10507 / JCM 14656 / S5a33</strain>
    </source>
</reference>
<accession>C0CL59</accession>
<feature type="compositionally biased region" description="Basic and acidic residues" evidence="5">
    <location>
        <begin position="38"/>
        <end position="50"/>
    </location>
</feature>
<feature type="domain" description="Yip1" evidence="7">
    <location>
        <begin position="189"/>
        <end position="361"/>
    </location>
</feature>
<dbReference type="HOGENOM" id="CLU_720929_0_0_9"/>
<organism evidence="8 9">
    <name type="scientific">Blautia hydrogenotrophica (strain DSM 10507 / JCM 14656 / S5a33)</name>
    <name type="common">Ruminococcus hydrogenotrophicus</name>
    <dbReference type="NCBI Taxonomy" id="476272"/>
    <lineage>
        <taxon>Bacteria</taxon>
        <taxon>Bacillati</taxon>
        <taxon>Bacillota</taxon>
        <taxon>Clostridia</taxon>
        <taxon>Lachnospirales</taxon>
        <taxon>Lachnospiraceae</taxon>
        <taxon>Blautia</taxon>
    </lineage>
</organism>
<evidence type="ECO:0000256" key="5">
    <source>
        <dbReference type="SAM" id="MobiDB-lite"/>
    </source>
</evidence>
<evidence type="ECO:0000313" key="8">
    <source>
        <dbReference type="EMBL" id="EEG49547.1"/>
    </source>
</evidence>
<sequence>MIREERETDAGAKGAEQRSGQRDNYRQGVYRQGGYERGNYRQEPYRREGFPSDTYGQRPGQQNEYFQGGYRQGNYSQGGYRQEPNPQGNYHQELYWGEVGRQKRRQESHQSRGYRSDTYPQGDYRQGPNSQSGYNQEPYRQEYYQDVNEWKGDGRQNLHQSAFNEKRQNGGKEDLFRHTRNIFAQIPALLSRPDTTMRTISKQNSSILGLEMLSVQPILILLSALFLNQKMKSLSYGMVELPVLKIFLLSLVGVFAVAYLEAAVLMLMAKAFRGQTTIHKMICTVGYKYLINSLATLISSLLFSISSRILLLPAVMILILGMLASYLFFVEGYRNAVEINPDRRLYALLTGELIFYILIVVIVFFLLVSVISSLPLMSVGNYY</sequence>
<evidence type="ECO:0000256" key="1">
    <source>
        <dbReference type="ARBA" id="ARBA00004141"/>
    </source>
</evidence>
<reference evidence="8 9" key="1">
    <citation type="submission" date="2009-01" db="EMBL/GenBank/DDBJ databases">
        <authorList>
            <person name="Fulton L."/>
            <person name="Clifton S."/>
            <person name="Fulton B."/>
            <person name="Xu J."/>
            <person name="Minx P."/>
            <person name="Pepin K.H."/>
            <person name="Johnson M."/>
            <person name="Bhonagiri V."/>
            <person name="Nash W.E."/>
            <person name="Mardis E.R."/>
            <person name="Wilson R.K."/>
        </authorList>
    </citation>
    <scope>NUCLEOTIDE SEQUENCE [LARGE SCALE GENOMIC DNA]</scope>
    <source>
        <strain evidence="9">DSM 10507 / JCM 14656 / S5a33</strain>
    </source>
</reference>
<keyword evidence="2 6" id="KW-0812">Transmembrane</keyword>
<feature type="transmembrane region" description="Helical" evidence="6">
    <location>
        <begin position="207"/>
        <end position="226"/>
    </location>
</feature>
<proteinExistence type="predicted"/>
<dbReference type="PATRIC" id="fig|476272.21.peg.2929"/>
<dbReference type="eggNOG" id="ENOG5033YPY">
    <property type="taxonomic scope" value="Bacteria"/>
</dbReference>
<comment type="subcellular location">
    <subcellularLocation>
        <location evidence="1">Membrane</location>
        <topology evidence="1">Multi-pass membrane protein</topology>
    </subcellularLocation>
</comment>
<evidence type="ECO:0000256" key="4">
    <source>
        <dbReference type="ARBA" id="ARBA00023136"/>
    </source>
</evidence>